<comment type="subcellular location">
    <subcellularLocation>
        <location evidence="1">Membrane</location>
        <topology evidence="1">Single-pass membrane protein</topology>
    </subcellularLocation>
</comment>
<organism evidence="7">
    <name type="scientific">Acidithiobacillus ferrianus</name>
    <dbReference type="NCBI Taxonomy" id="2678518"/>
    <lineage>
        <taxon>Bacteria</taxon>
        <taxon>Pseudomonadati</taxon>
        <taxon>Pseudomonadota</taxon>
        <taxon>Acidithiobacillia</taxon>
        <taxon>Acidithiobacillales</taxon>
        <taxon>Acidithiobacillaceae</taxon>
        <taxon>Acidithiobacillus</taxon>
    </lineage>
</organism>
<keyword evidence="4 6" id="KW-0472">Membrane</keyword>
<feature type="transmembrane region" description="Helical" evidence="6">
    <location>
        <begin position="107"/>
        <end position="132"/>
    </location>
</feature>
<feature type="transmembrane region" description="Helical" evidence="6">
    <location>
        <begin position="21"/>
        <end position="43"/>
    </location>
</feature>
<sequence>MLASLLNFRRHIEDLRDKSRTSPYAFMWITLALSTLAIPMGYFSAYAPNAQHLSVWVLMVIAWVASLAGILYVGGMASWGLRRQTQKKSWGVPLPDEENTWLFRPGVWAGLAVGMLYQAVLLVLGTVLWLLLHIKLGLNIAGVSGAVGTVYTLTALTALYKIPKRFYLGRFVFAPLILISALGIALAIILGQIRNYDQAAKKHAEQSPARRQAVAPATAIRPPAPTGRFSETFSPDAPVLQEPHIPQTMPPRSLATVDQHCIGGLPMALPQHPAGLHSGTVTAFVPRRMAVSTIFRTQRAVHGFLSPEYMADQRVLVHPDGANPAMRLMVVVPAGMTVQIGQEADVAGAHASHRFACRYTPDLLVAPVGATPSAPSTDGGLTAQYTAEIMRKIYATWPAHFTQKLRCRLLINLNPDGTLRSSPMIEQPSGSDSFDNAAVEAVKKAAPFPLPAGLPYDKFSEVVLTLRSVS</sequence>
<evidence type="ECO:0000256" key="4">
    <source>
        <dbReference type="ARBA" id="ARBA00023136"/>
    </source>
</evidence>
<dbReference type="InterPro" id="IPR006260">
    <property type="entry name" value="TonB/TolA_C"/>
</dbReference>
<dbReference type="GO" id="GO:0016020">
    <property type="term" value="C:membrane"/>
    <property type="evidence" value="ECO:0007669"/>
    <property type="project" value="UniProtKB-SubCell"/>
</dbReference>
<proteinExistence type="predicted"/>
<protein>
    <submittedName>
        <fullName evidence="7">TonB family protein</fullName>
    </submittedName>
</protein>
<keyword evidence="2 6" id="KW-0812">Transmembrane</keyword>
<feature type="transmembrane region" description="Helical" evidence="6">
    <location>
        <begin position="55"/>
        <end position="81"/>
    </location>
</feature>
<dbReference type="Gene3D" id="3.30.1150.10">
    <property type="match status" value="1"/>
</dbReference>
<evidence type="ECO:0000313" key="7">
    <source>
        <dbReference type="EMBL" id="NDU41941.1"/>
    </source>
</evidence>
<dbReference type="AlphaFoldDB" id="A0A845U7X0"/>
<gene>
    <name evidence="7" type="ORF">GL267_04560</name>
</gene>
<evidence type="ECO:0000256" key="1">
    <source>
        <dbReference type="ARBA" id="ARBA00004167"/>
    </source>
</evidence>
<name>A0A845U7X0_9PROT</name>
<dbReference type="Pfam" id="PF13103">
    <property type="entry name" value="TonB_2"/>
    <property type="match status" value="1"/>
</dbReference>
<dbReference type="SUPFAM" id="SSF74653">
    <property type="entry name" value="TolA/TonB C-terminal domain"/>
    <property type="match status" value="1"/>
</dbReference>
<evidence type="ECO:0000256" key="5">
    <source>
        <dbReference type="SAM" id="MobiDB-lite"/>
    </source>
</evidence>
<feature type="region of interest" description="Disordered" evidence="5">
    <location>
        <begin position="204"/>
        <end position="236"/>
    </location>
</feature>
<accession>A0A845U7X0</accession>
<dbReference type="NCBIfam" id="TIGR01352">
    <property type="entry name" value="tonB_Cterm"/>
    <property type="match status" value="1"/>
</dbReference>
<keyword evidence="3 6" id="KW-1133">Transmembrane helix</keyword>
<dbReference type="EMBL" id="WNJL01000022">
    <property type="protein sequence ID" value="NDU41941.1"/>
    <property type="molecule type" value="Genomic_DNA"/>
</dbReference>
<comment type="caution">
    <text evidence="7">The sequence shown here is derived from an EMBL/GenBank/DDBJ whole genome shotgun (WGS) entry which is preliminary data.</text>
</comment>
<dbReference type="RefSeq" id="WP_163096976.1">
    <property type="nucleotide sequence ID" value="NZ_CP127523.1"/>
</dbReference>
<feature type="transmembrane region" description="Helical" evidence="6">
    <location>
        <begin position="138"/>
        <end position="159"/>
    </location>
</feature>
<evidence type="ECO:0000256" key="3">
    <source>
        <dbReference type="ARBA" id="ARBA00022989"/>
    </source>
</evidence>
<evidence type="ECO:0000256" key="6">
    <source>
        <dbReference type="SAM" id="Phobius"/>
    </source>
</evidence>
<feature type="transmembrane region" description="Helical" evidence="6">
    <location>
        <begin position="171"/>
        <end position="193"/>
    </location>
</feature>
<reference evidence="7" key="1">
    <citation type="submission" date="2019-11" db="EMBL/GenBank/DDBJ databases">
        <title>Acidithiobacillus ferrianus sp. nov.: a facultatively anaerobic and extremely acidophilic chemolithoautotroph.</title>
        <authorList>
            <person name="Norris P.R."/>
            <person name="Falagan C."/>
            <person name="Moya-Beltran A."/>
            <person name="Castro M."/>
            <person name="Quatrini R."/>
            <person name="Johnson D.B."/>
        </authorList>
    </citation>
    <scope>NUCLEOTIDE SEQUENCE [LARGE SCALE GENOMIC DNA]</scope>
    <source>
        <strain evidence="7">MG</strain>
    </source>
</reference>
<evidence type="ECO:0000256" key="2">
    <source>
        <dbReference type="ARBA" id="ARBA00022692"/>
    </source>
</evidence>